<dbReference type="Proteomes" id="UP000001847">
    <property type="component" value="Chromosome I"/>
</dbReference>
<gene>
    <name evidence="1" type="ordered locus">LEPBI_I2255</name>
</gene>
<evidence type="ECO:0000313" key="2">
    <source>
        <dbReference type="Proteomes" id="UP000001847"/>
    </source>
</evidence>
<reference evidence="1 2" key="1">
    <citation type="journal article" date="2008" name="PLoS ONE">
        <title>Genome sequence of the saprophyte Leptospira biflexa provides insights into the evolution of Leptospira and the pathogenesis of leptospirosis.</title>
        <authorList>
            <person name="Picardeau M."/>
            <person name="Bulach D.M."/>
            <person name="Bouchier C."/>
            <person name="Zuerner R.L."/>
            <person name="Zidane N."/>
            <person name="Wilson P.J."/>
            <person name="Creno S."/>
            <person name="Kuczek E.S."/>
            <person name="Bommezzadri S."/>
            <person name="Davis J.C."/>
            <person name="McGrath A."/>
            <person name="Johnson M.J."/>
            <person name="Boursaux-Eude C."/>
            <person name="Seemann T."/>
            <person name="Rouy Z."/>
            <person name="Coppel R.L."/>
            <person name="Rood J.I."/>
            <person name="Lajus A."/>
            <person name="Davies J.K."/>
            <person name="Medigue C."/>
            <person name="Adler B."/>
        </authorList>
    </citation>
    <scope>NUCLEOTIDE SEQUENCE [LARGE SCALE GENOMIC DNA]</scope>
    <source>
        <strain evidence="2">Patoc 1 / ATCC 23582 / Paris</strain>
    </source>
</reference>
<dbReference type="HOGENOM" id="CLU_129172_0_0_12"/>
<dbReference type="AlphaFoldDB" id="B0STB1"/>
<evidence type="ECO:0000313" key="1">
    <source>
        <dbReference type="EMBL" id="ABZ98351.1"/>
    </source>
</evidence>
<keyword evidence="2" id="KW-1185">Reference proteome</keyword>
<proteinExistence type="predicted"/>
<dbReference type="EMBL" id="CP000786">
    <property type="protein sequence ID" value="ABZ98351.1"/>
    <property type="molecule type" value="Genomic_DNA"/>
</dbReference>
<organism evidence="1 2">
    <name type="scientific">Leptospira biflexa serovar Patoc (strain Patoc 1 / ATCC 23582 / Paris)</name>
    <dbReference type="NCBI Taxonomy" id="456481"/>
    <lineage>
        <taxon>Bacteria</taxon>
        <taxon>Pseudomonadati</taxon>
        <taxon>Spirochaetota</taxon>
        <taxon>Spirochaetia</taxon>
        <taxon>Leptospirales</taxon>
        <taxon>Leptospiraceae</taxon>
        <taxon>Leptospira</taxon>
    </lineage>
</organism>
<dbReference type="BioCyc" id="LBIF456481:LEPBI_RS11115-MONOMER"/>
<dbReference type="OrthoDB" id="893348at2"/>
<protein>
    <submittedName>
        <fullName evidence="1">Uncharacterized protein</fullName>
    </submittedName>
</protein>
<accession>B0STB1</accession>
<name>B0STB1_LEPBP</name>
<dbReference type="RefSeq" id="WP_012389217.1">
    <property type="nucleotide sequence ID" value="NC_010602.1"/>
</dbReference>
<sequence>MSKKKFIGKLLEFKYSDKKEVFKGIVLDYNNDWTFLLYNPVDYVADGFLILKNLQSLRFSKNTNDNMNEKILKIKIDSLGIPIDLPLLKIEDILKYISEKYGILEVQTDALSKSYLGKFKKLENNCIILKNLTPKAKWNGNTKLIENKIRIIKFDNDYINSIKLILKIKTNKFNF</sequence>
<dbReference type="KEGG" id="lbi:LEPBI_I2255"/>